<reference evidence="8 9" key="1">
    <citation type="submission" date="2020-10" db="EMBL/GenBank/DDBJ databases">
        <authorList>
            <person name="Klimov P.B."/>
            <person name="Dyachkov S.M."/>
            <person name="Chetverikov P.E."/>
        </authorList>
    </citation>
    <scope>NUCLEOTIDE SEQUENCE [LARGE SCALE GENOMIC DNA]</scope>
    <source>
        <strain evidence="8">BMOC 18-1129-001#AD2665</strain>
        <tissue evidence="8">Entire mites</tissue>
    </source>
</reference>
<evidence type="ECO:0000256" key="2">
    <source>
        <dbReference type="ARBA" id="ARBA00005241"/>
    </source>
</evidence>
<comment type="caution">
    <text evidence="8">The sequence shown here is derived from an EMBL/GenBank/DDBJ whole genome shotgun (WGS) entry which is preliminary data.</text>
</comment>
<keyword evidence="9" id="KW-1185">Reference proteome</keyword>
<evidence type="ECO:0000256" key="6">
    <source>
        <dbReference type="SAM" id="Phobius"/>
    </source>
</evidence>
<evidence type="ECO:0000313" key="9">
    <source>
        <dbReference type="Proteomes" id="UP000825002"/>
    </source>
</evidence>
<feature type="transmembrane region" description="Helical" evidence="6">
    <location>
        <begin position="106"/>
        <end position="132"/>
    </location>
</feature>
<feature type="transmembrane region" description="Helical" evidence="6">
    <location>
        <begin position="585"/>
        <end position="604"/>
    </location>
</feature>
<keyword evidence="5 6" id="KW-0472">Membrane</keyword>
<dbReference type="SUPFAM" id="SSF103473">
    <property type="entry name" value="MFS general substrate transporter"/>
    <property type="match status" value="1"/>
</dbReference>
<feature type="transmembrane region" description="Helical" evidence="6">
    <location>
        <begin position="73"/>
        <end position="94"/>
    </location>
</feature>
<name>A0ABQ7SA31_9ACAR</name>
<dbReference type="InterPro" id="IPR051717">
    <property type="entry name" value="MFS_MFSD6"/>
</dbReference>
<feature type="transmembrane region" description="Helical" evidence="6">
    <location>
        <begin position="404"/>
        <end position="425"/>
    </location>
</feature>
<feature type="transmembrane region" description="Helical" evidence="6">
    <location>
        <begin position="175"/>
        <end position="195"/>
    </location>
</feature>
<comment type="subcellular location">
    <subcellularLocation>
        <location evidence="1">Membrane</location>
        <topology evidence="1">Multi-pass membrane protein</topology>
    </subcellularLocation>
</comment>
<organism evidence="8 9">
    <name type="scientific">Fragariocoptes setiger</name>
    <dbReference type="NCBI Taxonomy" id="1670756"/>
    <lineage>
        <taxon>Eukaryota</taxon>
        <taxon>Metazoa</taxon>
        <taxon>Ecdysozoa</taxon>
        <taxon>Arthropoda</taxon>
        <taxon>Chelicerata</taxon>
        <taxon>Arachnida</taxon>
        <taxon>Acari</taxon>
        <taxon>Acariformes</taxon>
        <taxon>Trombidiformes</taxon>
        <taxon>Prostigmata</taxon>
        <taxon>Eupodina</taxon>
        <taxon>Eriophyoidea</taxon>
        <taxon>Phytoptidae</taxon>
        <taxon>Fragariocoptes</taxon>
    </lineage>
</organism>
<dbReference type="Gene3D" id="1.20.1250.20">
    <property type="entry name" value="MFS general substrate transporter like domains"/>
    <property type="match status" value="2"/>
</dbReference>
<sequence length="622" mass="69203">MIFKVHYVLFNAGLSAISILLTVFLRKYSDTSPTEIGALLMALPFVSVIAKPLFCAIADRLALAGHSQAHRMVFVVSLFVLLCGYGSFVFVPYFPDFVQNHGRMAWWVFVGLTIVGYTAFGVIWSLGDAFVVNMCRRRSQSFGMYRLWGTMSWGVFGLAIGQFNQGIPGIMPEYTPAFFVMIVAVSIEIVAIMLWPRKEDFILGDLSPTDNDKNKAVGDNVMDGDENHHIEHDNNDTVGSQFKQNIRKIMARAASIQEHVPTGSCSGIPGNMGDSLRLSTSQAKCIVNMSDVNNGTISSMVKRRTGLDQIRFGSLSKRPSIWTSTDSAHNTLTRASTFENKLVRQDAFNGSTNNSSGLVGLDEEKELKLTDIQNENEQQERQQDLQWAIFKMIATRDKMFCKHFGVFVIFGALFNIHISFFLLHLEELTQESGVFNQLVGMCLMSQAIAETICFMIVPKIIKCLGVAGSTCFCLVLFSIRYFFYGLVLNTQSPFVILVFEPMHGICYGIVYYLVTDIALYFALKADDLVPELIEKKIIDKDFDKSAIQSSVRATMQGVFSGAFDGFGCGFGALLAGLILEYHKYEYLWCLCGIISSVAVIVYGLNRSTCARTTTIPVLCRNS</sequence>
<keyword evidence="4 6" id="KW-1133">Transmembrane helix</keyword>
<feature type="transmembrane region" description="Helical" evidence="6">
    <location>
        <begin position="437"/>
        <end position="457"/>
    </location>
</feature>
<proteinExistence type="inferred from homology"/>
<keyword evidence="3 6" id="KW-0812">Transmembrane</keyword>
<evidence type="ECO:0000256" key="1">
    <source>
        <dbReference type="ARBA" id="ARBA00004141"/>
    </source>
</evidence>
<evidence type="ECO:0000256" key="5">
    <source>
        <dbReference type="ARBA" id="ARBA00023136"/>
    </source>
</evidence>
<feature type="transmembrane region" description="Helical" evidence="6">
    <location>
        <begin position="37"/>
        <end position="61"/>
    </location>
</feature>
<dbReference type="Pfam" id="PF12832">
    <property type="entry name" value="MFS_1_like"/>
    <property type="match status" value="1"/>
</dbReference>
<feature type="transmembrane region" description="Helical" evidence="6">
    <location>
        <begin position="464"/>
        <end position="483"/>
    </location>
</feature>
<feature type="domain" description="Major facilitator superfamily associated" evidence="7">
    <location>
        <begin position="3"/>
        <end position="514"/>
    </location>
</feature>
<gene>
    <name evidence="8" type="ORF">GZH46_01197</name>
</gene>
<evidence type="ECO:0000259" key="7">
    <source>
        <dbReference type="Pfam" id="PF12832"/>
    </source>
</evidence>
<feature type="transmembrane region" description="Helical" evidence="6">
    <location>
        <begin position="144"/>
        <end position="163"/>
    </location>
</feature>
<dbReference type="Proteomes" id="UP000825002">
    <property type="component" value="Unassembled WGS sequence"/>
</dbReference>
<dbReference type="EMBL" id="JAIFTH010000190">
    <property type="protein sequence ID" value="KAG9510262.1"/>
    <property type="molecule type" value="Genomic_DNA"/>
</dbReference>
<feature type="transmembrane region" description="Helical" evidence="6">
    <location>
        <begin position="7"/>
        <end position="25"/>
    </location>
</feature>
<evidence type="ECO:0000256" key="4">
    <source>
        <dbReference type="ARBA" id="ARBA00022989"/>
    </source>
</evidence>
<dbReference type="InterPro" id="IPR024989">
    <property type="entry name" value="MFS_assoc_dom"/>
</dbReference>
<accession>A0ABQ7SA31</accession>
<comment type="similarity">
    <text evidence="2">Belongs to the major facilitator superfamily. MFSD6 family.</text>
</comment>
<dbReference type="PANTHER" id="PTHR16172:SF41">
    <property type="entry name" value="MAJOR FACILITATOR SUPERFAMILY DOMAIN-CONTAINING PROTEIN 6-LIKE"/>
    <property type="match status" value="1"/>
</dbReference>
<evidence type="ECO:0000313" key="8">
    <source>
        <dbReference type="EMBL" id="KAG9510262.1"/>
    </source>
</evidence>
<feature type="transmembrane region" description="Helical" evidence="6">
    <location>
        <begin position="495"/>
        <end position="514"/>
    </location>
</feature>
<evidence type="ECO:0000256" key="3">
    <source>
        <dbReference type="ARBA" id="ARBA00022692"/>
    </source>
</evidence>
<protein>
    <recommendedName>
        <fullName evidence="7">Major facilitator superfamily associated domain-containing protein</fullName>
    </recommendedName>
</protein>
<dbReference type="PANTHER" id="PTHR16172">
    <property type="entry name" value="MAJOR FACILITATOR SUPERFAMILY DOMAIN-CONTAINING PROTEIN 6-LIKE"/>
    <property type="match status" value="1"/>
</dbReference>
<dbReference type="InterPro" id="IPR036259">
    <property type="entry name" value="MFS_trans_sf"/>
</dbReference>
<feature type="transmembrane region" description="Helical" evidence="6">
    <location>
        <begin position="558"/>
        <end position="579"/>
    </location>
</feature>